<comment type="caution">
    <text evidence="17">The sequence shown here is derived from an EMBL/GenBank/DDBJ whole genome shotgun (WGS) entry which is preliminary data.</text>
</comment>
<evidence type="ECO:0000256" key="7">
    <source>
        <dbReference type="ARBA" id="ARBA00022692"/>
    </source>
</evidence>
<dbReference type="InterPro" id="IPR050398">
    <property type="entry name" value="HssS/ArlS-like"/>
</dbReference>
<keyword evidence="11 14" id="KW-1133">Transmembrane helix</keyword>
<evidence type="ECO:0000256" key="8">
    <source>
        <dbReference type="ARBA" id="ARBA00022741"/>
    </source>
</evidence>
<dbReference type="FunFam" id="1.10.287.130:FF:000001">
    <property type="entry name" value="Two-component sensor histidine kinase"/>
    <property type="match status" value="1"/>
</dbReference>
<dbReference type="PROSITE" id="PS50885">
    <property type="entry name" value="HAMP"/>
    <property type="match status" value="1"/>
</dbReference>
<dbReference type="PANTHER" id="PTHR45528">
    <property type="entry name" value="SENSOR HISTIDINE KINASE CPXA"/>
    <property type="match status" value="1"/>
</dbReference>
<dbReference type="EC" id="2.7.13.3" evidence="3"/>
<evidence type="ECO:0000313" key="18">
    <source>
        <dbReference type="Proteomes" id="UP000823982"/>
    </source>
</evidence>
<evidence type="ECO:0000259" key="15">
    <source>
        <dbReference type="PROSITE" id="PS50109"/>
    </source>
</evidence>
<keyword evidence="9 17" id="KW-0418">Kinase</keyword>
<protein>
    <recommendedName>
        <fullName evidence="3">histidine kinase</fullName>
        <ecNumber evidence="3">2.7.13.3</ecNumber>
    </recommendedName>
</protein>
<keyword evidence="13 14" id="KW-0472">Membrane</keyword>
<feature type="domain" description="Histidine kinase" evidence="15">
    <location>
        <begin position="264"/>
        <end position="477"/>
    </location>
</feature>
<dbReference type="EMBL" id="DVIR01000011">
    <property type="protein sequence ID" value="HIS24018.1"/>
    <property type="molecule type" value="Genomic_DNA"/>
</dbReference>
<sequence>MSDDKGVFTFAAVGKRHSITRRWLINSLGIVIAVLILVEILMLVLANNYYTSAVRQDLNTKLDALTMGLAGYTSVSGYQNGVRSMIEGFSEKEKYELMAINSIGNTTLTSSGFQPSEWMNLDDLQAAQESQDGRTSRVLTLQSGEKVMLCTALLPELSSEYSALRIMTSMELVQAQMVKLAILLSVVVAAIVLLMVFSGMYFIRSIVMPVRQICQTARRYAQGDFKERIEKRSDDEIGELADAINYMADELANSDKVKNEFISSVSHELRTPLTAIKGWSETALGMPDDPETIQKAMRVITGETQRLSDMVEELLDFSRIQDGRFTLKEETCDILAELGEAVLIYTERAKSLGIELKYYEPQMLPFVYGDKARLRQVFINIIDNAVKYSNPGGVVSVEAYENKGDIVILVSDTGVGISEEDLPKVKTKFYKANHTRRGSGIGLAVANEIVEMHGGKLVINSKLGTGTTVMITLPGIKS</sequence>
<keyword evidence="8" id="KW-0547">Nucleotide-binding</keyword>
<dbReference type="FunFam" id="3.30.565.10:FF:000006">
    <property type="entry name" value="Sensor histidine kinase WalK"/>
    <property type="match status" value="1"/>
</dbReference>
<evidence type="ECO:0000259" key="16">
    <source>
        <dbReference type="PROSITE" id="PS50885"/>
    </source>
</evidence>
<dbReference type="Proteomes" id="UP000823982">
    <property type="component" value="Unassembled WGS sequence"/>
</dbReference>
<dbReference type="InterPro" id="IPR005467">
    <property type="entry name" value="His_kinase_dom"/>
</dbReference>
<evidence type="ECO:0000256" key="1">
    <source>
        <dbReference type="ARBA" id="ARBA00000085"/>
    </source>
</evidence>
<dbReference type="SUPFAM" id="SSF55874">
    <property type="entry name" value="ATPase domain of HSP90 chaperone/DNA topoisomerase II/histidine kinase"/>
    <property type="match status" value="1"/>
</dbReference>
<feature type="transmembrane region" description="Helical" evidence="14">
    <location>
        <begin position="23"/>
        <end position="46"/>
    </location>
</feature>
<feature type="transmembrane region" description="Helical" evidence="14">
    <location>
        <begin position="180"/>
        <end position="203"/>
    </location>
</feature>
<evidence type="ECO:0000256" key="11">
    <source>
        <dbReference type="ARBA" id="ARBA00022989"/>
    </source>
</evidence>
<comment type="catalytic activity">
    <reaction evidence="1">
        <text>ATP + protein L-histidine = ADP + protein N-phospho-L-histidine.</text>
        <dbReference type="EC" id="2.7.13.3"/>
    </reaction>
</comment>
<accession>A0A9D1EMH7</accession>
<evidence type="ECO:0000256" key="10">
    <source>
        <dbReference type="ARBA" id="ARBA00022840"/>
    </source>
</evidence>
<dbReference type="InterPro" id="IPR003660">
    <property type="entry name" value="HAMP_dom"/>
</dbReference>
<dbReference type="PANTHER" id="PTHR45528:SF1">
    <property type="entry name" value="SENSOR HISTIDINE KINASE CPXA"/>
    <property type="match status" value="1"/>
</dbReference>
<dbReference type="SUPFAM" id="SSF158472">
    <property type="entry name" value="HAMP domain-like"/>
    <property type="match status" value="1"/>
</dbReference>
<evidence type="ECO:0000256" key="6">
    <source>
        <dbReference type="ARBA" id="ARBA00022679"/>
    </source>
</evidence>
<dbReference type="CDD" id="cd06225">
    <property type="entry name" value="HAMP"/>
    <property type="match status" value="1"/>
</dbReference>
<reference evidence="17" key="2">
    <citation type="journal article" date="2021" name="PeerJ">
        <title>Extensive microbial diversity within the chicken gut microbiome revealed by metagenomics and culture.</title>
        <authorList>
            <person name="Gilroy R."/>
            <person name="Ravi A."/>
            <person name="Getino M."/>
            <person name="Pursley I."/>
            <person name="Horton D.L."/>
            <person name="Alikhan N.F."/>
            <person name="Baker D."/>
            <person name="Gharbi K."/>
            <person name="Hall N."/>
            <person name="Watson M."/>
            <person name="Adriaenssens E.M."/>
            <person name="Foster-Nyarko E."/>
            <person name="Jarju S."/>
            <person name="Secka A."/>
            <person name="Antonio M."/>
            <person name="Oren A."/>
            <person name="Chaudhuri R.R."/>
            <person name="La Ragione R."/>
            <person name="Hildebrand F."/>
            <person name="Pallen M.J."/>
        </authorList>
    </citation>
    <scope>NUCLEOTIDE SEQUENCE</scope>
    <source>
        <strain evidence="17">CHK157-1446</strain>
    </source>
</reference>
<dbReference type="SUPFAM" id="SSF47384">
    <property type="entry name" value="Homodimeric domain of signal transducing histidine kinase"/>
    <property type="match status" value="1"/>
</dbReference>
<keyword evidence="5" id="KW-0597">Phosphoprotein</keyword>
<dbReference type="InterPro" id="IPR003594">
    <property type="entry name" value="HATPase_dom"/>
</dbReference>
<feature type="domain" description="HAMP" evidence="16">
    <location>
        <begin position="204"/>
        <end position="256"/>
    </location>
</feature>
<dbReference type="GO" id="GO:0005524">
    <property type="term" value="F:ATP binding"/>
    <property type="evidence" value="ECO:0007669"/>
    <property type="project" value="UniProtKB-KW"/>
</dbReference>
<dbReference type="PROSITE" id="PS50109">
    <property type="entry name" value="HIS_KIN"/>
    <property type="match status" value="1"/>
</dbReference>
<evidence type="ECO:0000313" key="17">
    <source>
        <dbReference type="EMBL" id="HIS24018.1"/>
    </source>
</evidence>
<dbReference type="PRINTS" id="PR00344">
    <property type="entry name" value="BCTRLSENSOR"/>
</dbReference>
<dbReference type="CDD" id="cd00082">
    <property type="entry name" value="HisKA"/>
    <property type="match status" value="1"/>
</dbReference>
<evidence type="ECO:0000256" key="5">
    <source>
        <dbReference type="ARBA" id="ARBA00022553"/>
    </source>
</evidence>
<dbReference type="SMART" id="SM00304">
    <property type="entry name" value="HAMP"/>
    <property type="match status" value="1"/>
</dbReference>
<dbReference type="Gene3D" id="3.30.565.10">
    <property type="entry name" value="Histidine kinase-like ATPase, C-terminal domain"/>
    <property type="match status" value="1"/>
</dbReference>
<keyword evidence="4" id="KW-1003">Cell membrane</keyword>
<keyword evidence="12" id="KW-0902">Two-component regulatory system</keyword>
<organism evidence="17 18">
    <name type="scientific">Candidatus Faeciplasma gallinarum</name>
    <dbReference type="NCBI Taxonomy" id="2840799"/>
    <lineage>
        <taxon>Bacteria</taxon>
        <taxon>Bacillati</taxon>
        <taxon>Bacillota</taxon>
        <taxon>Clostridia</taxon>
        <taxon>Eubacteriales</taxon>
        <taxon>Oscillospiraceae</taxon>
        <taxon>Oscillospiraceae incertae sedis</taxon>
        <taxon>Candidatus Faeciplasma</taxon>
    </lineage>
</organism>
<dbReference type="GO" id="GO:0005886">
    <property type="term" value="C:plasma membrane"/>
    <property type="evidence" value="ECO:0007669"/>
    <property type="project" value="UniProtKB-SubCell"/>
</dbReference>
<dbReference type="Pfam" id="PF02518">
    <property type="entry name" value="HATPase_c"/>
    <property type="match status" value="1"/>
</dbReference>
<dbReference type="InterPro" id="IPR036890">
    <property type="entry name" value="HATPase_C_sf"/>
</dbReference>
<dbReference type="InterPro" id="IPR004358">
    <property type="entry name" value="Sig_transdc_His_kin-like_C"/>
</dbReference>
<dbReference type="GO" id="GO:0000155">
    <property type="term" value="F:phosphorelay sensor kinase activity"/>
    <property type="evidence" value="ECO:0007669"/>
    <property type="project" value="InterPro"/>
</dbReference>
<dbReference type="SMART" id="SM00388">
    <property type="entry name" value="HisKA"/>
    <property type="match status" value="1"/>
</dbReference>
<keyword evidence="6" id="KW-0808">Transferase</keyword>
<proteinExistence type="predicted"/>
<dbReference type="Gene3D" id="1.10.287.130">
    <property type="match status" value="1"/>
</dbReference>
<dbReference type="AlphaFoldDB" id="A0A9D1EMH7"/>
<name>A0A9D1EMH7_9FIRM</name>
<dbReference type="Pfam" id="PF00672">
    <property type="entry name" value="HAMP"/>
    <property type="match status" value="1"/>
</dbReference>
<comment type="subcellular location">
    <subcellularLocation>
        <location evidence="2">Cell membrane</location>
        <topology evidence="2">Multi-pass membrane protein</topology>
    </subcellularLocation>
</comment>
<evidence type="ECO:0000256" key="9">
    <source>
        <dbReference type="ARBA" id="ARBA00022777"/>
    </source>
</evidence>
<dbReference type="SMART" id="SM00387">
    <property type="entry name" value="HATPase_c"/>
    <property type="match status" value="1"/>
</dbReference>
<evidence type="ECO:0000256" key="14">
    <source>
        <dbReference type="SAM" id="Phobius"/>
    </source>
</evidence>
<dbReference type="Pfam" id="PF00512">
    <property type="entry name" value="HisKA"/>
    <property type="match status" value="1"/>
</dbReference>
<dbReference type="InterPro" id="IPR003661">
    <property type="entry name" value="HisK_dim/P_dom"/>
</dbReference>
<keyword evidence="10" id="KW-0067">ATP-binding</keyword>
<dbReference type="Gene3D" id="6.10.340.10">
    <property type="match status" value="1"/>
</dbReference>
<keyword evidence="7 14" id="KW-0812">Transmembrane</keyword>
<reference evidence="17" key="1">
    <citation type="submission" date="2020-10" db="EMBL/GenBank/DDBJ databases">
        <authorList>
            <person name="Gilroy R."/>
        </authorList>
    </citation>
    <scope>NUCLEOTIDE SEQUENCE</scope>
    <source>
        <strain evidence="17">CHK157-1446</strain>
    </source>
</reference>
<gene>
    <name evidence="17" type="ORF">IAD01_01235</name>
</gene>
<evidence type="ECO:0000256" key="2">
    <source>
        <dbReference type="ARBA" id="ARBA00004651"/>
    </source>
</evidence>
<dbReference type="InterPro" id="IPR036097">
    <property type="entry name" value="HisK_dim/P_sf"/>
</dbReference>
<evidence type="ECO:0000256" key="3">
    <source>
        <dbReference type="ARBA" id="ARBA00012438"/>
    </source>
</evidence>
<evidence type="ECO:0000256" key="4">
    <source>
        <dbReference type="ARBA" id="ARBA00022475"/>
    </source>
</evidence>
<evidence type="ECO:0000256" key="12">
    <source>
        <dbReference type="ARBA" id="ARBA00023012"/>
    </source>
</evidence>
<evidence type="ECO:0000256" key="13">
    <source>
        <dbReference type="ARBA" id="ARBA00023136"/>
    </source>
</evidence>